<dbReference type="PANTHER" id="PTHR43443:SF1">
    <property type="entry name" value="3-HEXULOSE-6-PHOSPHATE ISOMERASE"/>
    <property type="match status" value="1"/>
</dbReference>
<name>A0ABM5TC88_9STAP</name>
<dbReference type="PROSITE" id="PS51464">
    <property type="entry name" value="SIS"/>
    <property type="match status" value="1"/>
</dbReference>
<dbReference type="RefSeq" id="WP_046791562.1">
    <property type="nucleotide sequence ID" value="NZ_FOTB01000005.1"/>
</dbReference>
<dbReference type="SUPFAM" id="SSF53697">
    <property type="entry name" value="SIS domain"/>
    <property type="match status" value="1"/>
</dbReference>
<evidence type="ECO:0000256" key="1">
    <source>
        <dbReference type="ARBA" id="ARBA00009235"/>
    </source>
</evidence>
<dbReference type="CDD" id="cd05005">
    <property type="entry name" value="SIS_PHI"/>
    <property type="match status" value="1"/>
</dbReference>
<reference evidence="3 4" key="1">
    <citation type="journal article" date="2015" name="Int. J. Syst. Evol. Microbiol.">
        <title>Complete genome sequence of Salinicoccus halodurans H3B36, isolated from the Qaidam Basin in China.</title>
        <authorList>
            <person name="Jiang K."/>
            <person name="Xue Y."/>
            <person name="Ma Y."/>
        </authorList>
    </citation>
    <scope>NUCLEOTIDE SEQUENCE [LARGE SCALE GENOMIC DNA]</scope>
    <source>
        <strain evidence="3 4">H3B36</strain>
    </source>
</reference>
<dbReference type="PANTHER" id="PTHR43443">
    <property type="entry name" value="3-HEXULOSE-6-PHOSPHATE ISOMERASE"/>
    <property type="match status" value="1"/>
</dbReference>
<dbReference type="NCBIfam" id="TIGR03127">
    <property type="entry name" value="RuMP_HxlB"/>
    <property type="match status" value="1"/>
</dbReference>
<dbReference type="Proteomes" id="UP000034029">
    <property type="component" value="Chromosome"/>
</dbReference>
<keyword evidence="4" id="KW-1185">Reference proteome</keyword>
<dbReference type="InterPro" id="IPR001347">
    <property type="entry name" value="SIS_dom"/>
</dbReference>
<feature type="domain" description="SIS" evidence="2">
    <location>
        <begin position="27"/>
        <end position="167"/>
    </location>
</feature>
<evidence type="ECO:0000313" key="4">
    <source>
        <dbReference type="Proteomes" id="UP000034029"/>
    </source>
</evidence>
<gene>
    <name evidence="3" type="ORF">AAT16_11305</name>
</gene>
<dbReference type="Pfam" id="PF01380">
    <property type="entry name" value="SIS"/>
    <property type="match status" value="1"/>
</dbReference>
<protein>
    <recommendedName>
        <fullName evidence="2">SIS domain-containing protein</fullName>
    </recommendedName>
</protein>
<dbReference type="InterPro" id="IPR046348">
    <property type="entry name" value="SIS_dom_sf"/>
</dbReference>
<evidence type="ECO:0000259" key="2">
    <source>
        <dbReference type="PROSITE" id="PS51464"/>
    </source>
</evidence>
<dbReference type="EMBL" id="CP011366">
    <property type="protein sequence ID" value="AKG75352.1"/>
    <property type="molecule type" value="Genomic_DNA"/>
</dbReference>
<reference evidence="4" key="2">
    <citation type="submission" date="2015-04" db="EMBL/GenBank/DDBJ databases">
        <title>Complete genome sequence of Salinicoccus halodurans strain H3B36, isolated from the Qaidam basin of China.</title>
        <authorList>
            <person name="Ma Y."/>
            <person name="Jiang K."/>
            <person name="Xue Y."/>
        </authorList>
    </citation>
    <scope>NUCLEOTIDE SEQUENCE [LARGE SCALE GENOMIC DNA]</scope>
    <source>
        <strain evidence="4">H3B36</strain>
    </source>
</reference>
<proteinExistence type="inferred from homology"/>
<sequence>MNEILKTVSQEIEKVCKSVNEDELENLAEEIRGANNIYVYGNGRSGLVGKMVAMRLMHSGYNVFVVGETTTPAFKENDLLIILSGSGKGHAVNTMTEKVKSLGGQTALVTASGDASLKSRFDALVFINASTKNNDIPTIQPLGNQFDQSMHLILDALIIFLNEKTEENKEEIKARHFNLE</sequence>
<dbReference type="InterPro" id="IPR017552">
    <property type="entry name" value="PHI/rmpB"/>
</dbReference>
<evidence type="ECO:0000313" key="3">
    <source>
        <dbReference type="EMBL" id="AKG75352.1"/>
    </source>
</evidence>
<dbReference type="Gene3D" id="3.40.50.10490">
    <property type="entry name" value="Glucose-6-phosphate isomerase like protein, domain 1"/>
    <property type="match status" value="1"/>
</dbReference>
<organism evidence="3 4">
    <name type="scientific">Salinicoccus halodurans</name>
    <dbReference type="NCBI Taxonomy" id="407035"/>
    <lineage>
        <taxon>Bacteria</taxon>
        <taxon>Bacillati</taxon>
        <taxon>Bacillota</taxon>
        <taxon>Bacilli</taxon>
        <taxon>Bacillales</taxon>
        <taxon>Staphylococcaceae</taxon>
        <taxon>Salinicoccus</taxon>
    </lineage>
</organism>
<accession>A0ABM5TC88</accession>
<comment type="similarity">
    <text evidence="1">Belongs to the SIS family. PHI subfamily.</text>
</comment>